<gene>
    <name evidence="1" type="ORF">LTRI10_LOCUS11130</name>
</gene>
<evidence type="ECO:0000313" key="2">
    <source>
        <dbReference type="Proteomes" id="UP001497516"/>
    </source>
</evidence>
<evidence type="ECO:0000313" key="1">
    <source>
        <dbReference type="EMBL" id="CAL1367487.1"/>
    </source>
</evidence>
<reference evidence="1 2" key="1">
    <citation type="submission" date="2024-04" db="EMBL/GenBank/DDBJ databases">
        <authorList>
            <person name="Fracassetti M."/>
        </authorList>
    </citation>
    <scope>NUCLEOTIDE SEQUENCE [LARGE SCALE GENOMIC DNA]</scope>
</reference>
<accession>A0AAV2D4Y0</accession>
<keyword evidence="2" id="KW-1185">Reference proteome</keyword>
<dbReference type="AlphaFoldDB" id="A0AAV2D4Y0"/>
<proteinExistence type="predicted"/>
<protein>
    <submittedName>
        <fullName evidence="1">Uncharacterized protein</fullName>
    </submittedName>
</protein>
<sequence length="142" mass="16195">MVTFAVYQLGKDIGAGEYKLGRPGKLVDMITCFYISYVAMINVEVDFGEMGFATLSTIGFITQFHCFIKLRWRLLDYNLADLVIDSMVNACICGLQVIGGTVKIVGTAIFCAFCFWYKYSTYLRFVETYEERDFVLRHYSSG</sequence>
<name>A0AAV2D4Y0_9ROSI</name>
<dbReference type="EMBL" id="OZ034815">
    <property type="protein sequence ID" value="CAL1367487.1"/>
    <property type="molecule type" value="Genomic_DNA"/>
</dbReference>
<dbReference type="Proteomes" id="UP001497516">
    <property type="component" value="Chromosome 2"/>
</dbReference>
<organism evidence="1 2">
    <name type="scientific">Linum trigynum</name>
    <dbReference type="NCBI Taxonomy" id="586398"/>
    <lineage>
        <taxon>Eukaryota</taxon>
        <taxon>Viridiplantae</taxon>
        <taxon>Streptophyta</taxon>
        <taxon>Embryophyta</taxon>
        <taxon>Tracheophyta</taxon>
        <taxon>Spermatophyta</taxon>
        <taxon>Magnoliopsida</taxon>
        <taxon>eudicotyledons</taxon>
        <taxon>Gunneridae</taxon>
        <taxon>Pentapetalae</taxon>
        <taxon>rosids</taxon>
        <taxon>fabids</taxon>
        <taxon>Malpighiales</taxon>
        <taxon>Linaceae</taxon>
        <taxon>Linum</taxon>
    </lineage>
</organism>